<reference evidence="1" key="1">
    <citation type="journal article" date="2015" name="Nature">
        <title>Complex archaea that bridge the gap between prokaryotes and eukaryotes.</title>
        <authorList>
            <person name="Spang A."/>
            <person name="Saw J.H."/>
            <person name="Jorgensen S.L."/>
            <person name="Zaremba-Niedzwiedzka K."/>
            <person name="Martijn J."/>
            <person name="Lind A.E."/>
            <person name="van Eijk R."/>
            <person name="Schleper C."/>
            <person name="Guy L."/>
            <person name="Ettema T.J."/>
        </authorList>
    </citation>
    <scope>NUCLEOTIDE SEQUENCE</scope>
</reference>
<protein>
    <submittedName>
        <fullName evidence="1">Uncharacterized protein</fullName>
    </submittedName>
</protein>
<name>A0A0F9IA84_9ZZZZ</name>
<dbReference type="EMBL" id="LAZR01012929">
    <property type="protein sequence ID" value="KKM24412.1"/>
    <property type="molecule type" value="Genomic_DNA"/>
</dbReference>
<proteinExistence type="predicted"/>
<dbReference type="AlphaFoldDB" id="A0A0F9IA84"/>
<organism evidence="1">
    <name type="scientific">marine sediment metagenome</name>
    <dbReference type="NCBI Taxonomy" id="412755"/>
    <lineage>
        <taxon>unclassified sequences</taxon>
        <taxon>metagenomes</taxon>
        <taxon>ecological metagenomes</taxon>
    </lineage>
</organism>
<gene>
    <name evidence="1" type="ORF">LCGC14_1605340</name>
</gene>
<evidence type="ECO:0000313" key="1">
    <source>
        <dbReference type="EMBL" id="KKM24412.1"/>
    </source>
</evidence>
<sequence>MWELIKAQLKVKGEICYDRIRTSSTIGRGSETETC</sequence>
<comment type="caution">
    <text evidence="1">The sequence shown here is derived from an EMBL/GenBank/DDBJ whole genome shotgun (WGS) entry which is preliminary data.</text>
</comment>
<accession>A0A0F9IA84</accession>